<evidence type="ECO:0000256" key="1">
    <source>
        <dbReference type="ARBA" id="ARBA00000900"/>
    </source>
</evidence>
<evidence type="ECO:0000259" key="12">
    <source>
        <dbReference type="PROSITE" id="PS50089"/>
    </source>
</evidence>
<reference evidence="13" key="1">
    <citation type="submission" date="2021-01" db="EMBL/GenBank/DDBJ databases">
        <title>Adiantum capillus-veneris genome.</title>
        <authorList>
            <person name="Fang Y."/>
            <person name="Liao Q."/>
        </authorList>
    </citation>
    <scope>NUCLEOTIDE SEQUENCE</scope>
    <source>
        <strain evidence="13">H3</strain>
        <tissue evidence="13">Leaf</tissue>
    </source>
</reference>
<dbReference type="CDD" id="cd16534">
    <property type="entry name" value="RING-HC_RNF5-like"/>
    <property type="match status" value="1"/>
</dbReference>
<dbReference type="Pfam" id="PF13639">
    <property type="entry name" value="zf-RING_2"/>
    <property type="match status" value="1"/>
</dbReference>
<dbReference type="EC" id="2.3.2.27" evidence="4"/>
<evidence type="ECO:0000313" key="13">
    <source>
        <dbReference type="EMBL" id="KAI5083698.1"/>
    </source>
</evidence>
<dbReference type="SMART" id="SM00184">
    <property type="entry name" value="RING"/>
    <property type="match status" value="1"/>
</dbReference>
<protein>
    <recommendedName>
        <fullName evidence="4">RING-type E3 ubiquitin transferase</fullName>
        <ecNumber evidence="4">2.3.2.27</ecNumber>
    </recommendedName>
</protein>
<dbReference type="GO" id="GO:0005783">
    <property type="term" value="C:endoplasmic reticulum"/>
    <property type="evidence" value="ECO:0007669"/>
    <property type="project" value="InterPro"/>
</dbReference>
<keyword evidence="6" id="KW-0479">Metal-binding</keyword>
<comment type="caution">
    <text evidence="13">The sequence shown here is derived from an EMBL/GenBank/DDBJ whole genome shotgun (WGS) entry which is preliminary data.</text>
</comment>
<dbReference type="SUPFAM" id="SSF57850">
    <property type="entry name" value="RING/U-box"/>
    <property type="match status" value="1"/>
</dbReference>
<evidence type="ECO:0000256" key="9">
    <source>
        <dbReference type="ARBA" id="ARBA00022833"/>
    </source>
</evidence>
<proteinExistence type="predicted"/>
<dbReference type="GO" id="GO:0006511">
    <property type="term" value="P:ubiquitin-dependent protein catabolic process"/>
    <property type="evidence" value="ECO:0007669"/>
    <property type="project" value="InterPro"/>
</dbReference>
<evidence type="ECO:0000256" key="8">
    <source>
        <dbReference type="ARBA" id="ARBA00022786"/>
    </source>
</evidence>
<dbReference type="AlphaFoldDB" id="A0A9D4VCG3"/>
<dbReference type="GO" id="GO:0061630">
    <property type="term" value="F:ubiquitin protein ligase activity"/>
    <property type="evidence" value="ECO:0007669"/>
    <property type="project" value="UniProtKB-EC"/>
</dbReference>
<sequence>MSAFTCSICLSGPDSPVVTCCGHLFCWACIYRWLNIHSHSSSPTCPVCKGFLTGPSDFTPLYVVDQNPPFTSSHGTNEADATDNKAHRQREFIDISIPPRPCARRKPQPDHEPAVAARLFPTNALFSTPMVLTEPANPPETYMDAHQPPQALYGAFAGVGIDVYTGFDDRVTRQSRPARRRRVPPVAGVCPIHNRPHIGVCPSQGNIAASVMTTASIEIYQPSN</sequence>
<dbReference type="Gene3D" id="3.30.40.10">
    <property type="entry name" value="Zinc/RING finger domain, C3HC4 (zinc finger)"/>
    <property type="match status" value="1"/>
</dbReference>
<evidence type="ECO:0000313" key="14">
    <source>
        <dbReference type="Proteomes" id="UP000886520"/>
    </source>
</evidence>
<feature type="domain" description="RING-type" evidence="12">
    <location>
        <begin position="6"/>
        <end position="49"/>
    </location>
</feature>
<comment type="pathway">
    <text evidence="3">Protein modification; protein ubiquitination.</text>
</comment>
<keyword evidence="8" id="KW-0833">Ubl conjugation pathway</keyword>
<evidence type="ECO:0000256" key="10">
    <source>
        <dbReference type="ARBA" id="ARBA00023136"/>
    </source>
</evidence>
<evidence type="ECO:0000256" key="4">
    <source>
        <dbReference type="ARBA" id="ARBA00012483"/>
    </source>
</evidence>
<dbReference type="EMBL" id="JABFUD020000002">
    <property type="protein sequence ID" value="KAI5083698.1"/>
    <property type="molecule type" value="Genomic_DNA"/>
</dbReference>
<dbReference type="OrthoDB" id="302966at2759"/>
<dbReference type="Proteomes" id="UP000886520">
    <property type="component" value="Chromosome 3"/>
</dbReference>
<comment type="catalytic activity">
    <reaction evidence="1">
        <text>S-ubiquitinyl-[E2 ubiquitin-conjugating enzyme]-L-cysteine + [acceptor protein]-L-lysine = [E2 ubiquitin-conjugating enzyme]-L-cysteine + N(6)-ubiquitinyl-[acceptor protein]-L-lysine.</text>
        <dbReference type="EC" id="2.3.2.27"/>
    </reaction>
</comment>
<evidence type="ECO:0000256" key="3">
    <source>
        <dbReference type="ARBA" id="ARBA00004906"/>
    </source>
</evidence>
<keyword evidence="14" id="KW-1185">Reference proteome</keyword>
<evidence type="ECO:0000256" key="7">
    <source>
        <dbReference type="ARBA" id="ARBA00022771"/>
    </source>
</evidence>
<keyword evidence="10" id="KW-0472">Membrane</keyword>
<dbReference type="InterPro" id="IPR013083">
    <property type="entry name" value="Znf_RING/FYVE/PHD"/>
</dbReference>
<dbReference type="InterPro" id="IPR001841">
    <property type="entry name" value="Znf_RING"/>
</dbReference>
<evidence type="ECO:0000256" key="6">
    <source>
        <dbReference type="ARBA" id="ARBA00022723"/>
    </source>
</evidence>
<accession>A0A9D4VCG3</accession>
<organism evidence="13 14">
    <name type="scientific">Adiantum capillus-veneris</name>
    <name type="common">Maidenhair fern</name>
    <dbReference type="NCBI Taxonomy" id="13818"/>
    <lineage>
        <taxon>Eukaryota</taxon>
        <taxon>Viridiplantae</taxon>
        <taxon>Streptophyta</taxon>
        <taxon>Embryophyta</taxon>
        <taxon>Tracheophyta</taxon>
        <taxon>Polypodiopsida</taxon>
        <taxon>Polypodiidae</taxon>
        <taxon>Polypodiales</taxon>
        <taxon>Pteridineae</taxon>
        <taxon>Pteridaceae</taxon>
        <taxon>Vittarioideae</taxon>
        <taxon>Adiantum</taxon>
    </lineage>
</organism>
<dbReference type="InterPro" id="IPR017907">
    <property type="entry name" value="Znf_RING_CS"/>
</dbReference>
<dbReference type="PROSITE" id="PS00518">
    <property type="entry name" value="ZF_RING_1"/>
    <property type="match status" value="1"/>
</dbReference>
<evidence type="ECO:0000256" key="2">
    <source>
        <dbReference type="ARBA" id="ARBA00004308"/>
    </source>
</evidence>
<dbReference type="InterPro" id="IPR045103">
    <property type="entry name" value="RNF5/RNF185-like"/>
</dbReference>
<keyword evidence="5" id="KW-0808">Transferase</keyword>
<name>A0A9D4VCG3_ADICA</name>
<evidence type="ECO:0000256" key="5">
    <source>
        <dbReference type="ARBA" id="ARBA00022679"/>
    </source>
</evidence>
<dbReference type="GO" id="GO:0008270">
    <property type="term" value="F:zinc ion binding"/>
    <property type="evidence" value="ECO:0007669"/>
    <property type="project" value="UniProtKB-KW"/>
</dbReference>
<keyword evidence="7 11" id="KW-0863">Zinc-finger</keyword>
<dbReference type="PANTHER" id="PTHR12313">
    <property type="entry name" value="E3 UBIQUITIN-PROTEIN LIGASE RNF5-RELATED"/>
    <property type="match status" value="1"/>
</dbReference>
<dbReference type="PROSITE" id="PS50089">
    <property type="entry name" value="ZF_RING_2"/>
    <property type="match status" value="1"/>
</dbReference>
<evidence type="ECO:0000256" key="11">
    <source>
        <dbReference type="PROSITE-ProRule" id="PRU00175"/>
    </source>
</evidence>
<gene>
    <name evidence="13" type="ORF">GOP47_0003441</name>
</gene>
<keyword evidence="9" id="KW-0862">Zinc</keyword>
<comment type="subcellular location">
    <subcellularLocation>
        <location evidence="2">Endomembrane system</location>
    </subcellularLocation>
</comment>